<accession>A0A8H6XFC6</accession>
<feature type="compositionally biased region" description="Basic and acidic residues" evidence="1">
    <location>
        <begin position="301"/>
        <end position="310"/>
    </location>
</feature>
<evidence type="ECO:0000256" key="1">
    <source>
        <dbReference type="SAM" id="MobiDB-lite"/>
    </source>
</evidence>
<keyword evidence="2" id="KW-0472">Membrane</keyword>
<organism evidence="4 5">
    <name type="scientific">Mycena venus</name>
    <dbReference type="NCBI Taxonomy" id="2733690"/>
    <lineage>
        <taxon>Eukaryota</taxon>
        <taxon>Fungi</taxon>
        <taxon>Dikarya</taxon>
        <taxon>Basidiomycota</taxon>
        <taxon>Agaricomycotina</taxon>
        <taxon>Agaricomycetes</taxon>
        <taxon>Agaricomycetidae</taxon>
        <taxon>Agaricales</taxon>
        <taxon>Marasmiineae</taxon>
        <taxon>Mycenaceae</taxon>
        <taxon>Mycena</taxon>
    </lineage>
</organism>
<evidence type="ECO:0000313" key="5">
    <source>
        <dbReference type="Proteomes" id="UP000620124"/>
    </source>
</evidence>
<protein>
    <recommendedName>
        <fullName evidence="6">Transmembrane protein</fullName>
    </recommendedName>
</protein>
<sequence>MLPLFSFLAVFFWFLNSHAILVNVTIDDNTGDPLTGALVSYTPPDAWTIGDSETISQSRSPPGIPDLSKVGGRTFHNSTFSPNSGSHPNVPLTASVRFNGSAVYVYTVLSRFPDGNSDMTFYLDGVVVGNFIQAPVGSAGFDYTVLVYANPSITPGPHTLTIQNGRQNGPESILILDSIVYTYDDEGSAEATAPPVSSPSASSMVSARRGPSSATLAVVGVLVFAVVALLIILGVCLHRRRRRRRAVYAKYMPQGAVRAFPADLAPSRPMSPALSPALSPLPPVYAGAGGSASAGNWWVGRDQKSRDGPRAVHRPFVDLDPSQAGIQRPQGWERKASYQY</sequence>
<dbReference type="AlphaFoldDB" id="A0A8H6XFC6"/>
<name>A0A8H6XFC6_9AGAR</name>
<keyword evidence="2" id="KW-1133">Transmembrane helix</keyword>
<evidence type="ECO:0000313" key="4">
    <source>
        <dbReference type="EMBL" id="KAF7340052.1"/>
    </source>
</evidence>
<feature type="signal peptide" evidence="3">
    <location>
        <begin position="1"/>
        <end position="19"/>
    </location>
</feature>
<dbReference type="EMBL" id="JACAZI010000019">
    <property type="protein sequence ID" value="KAF7340052.1"/>
    <property type="molecule type" value="Genomic_DNA"/>
</dbReference>
<reference evidence="4" key="1">
    <citation type="submission" date="2020-05" db="EMBL/GenBank/DDBJ databases">
        <title>Mycena genomes resolve the evolution of fungal bioluminescence.</title>
        <authorList>
            <person name="Tsai I.J."/>
        </authorList>
    </citation>
    <scope>NUCLEOTIDE SEQUENCE</scope>
    <source>
        <strain evidence="4">CCC161011</strain>
    </source>
</reference>
<evidence type="ECO:0008006" key="6">
    <source>
        <dbReference type="Google" id="ProtNLM"/>
    </source>
</evidence>
<proteinExistence type="predicted"/>
<feature type="region of interest" description="Disordered" evidence="1">
    <location>
        <begin position="297"/>
        <end position="340"/>
    </location>
</feature>
<keyword evidence="2" id="KW-0812">Transmembrane</keyword>
<dbReference type="Gene3D" id="2.60.120.260">
    <property type="entry name" value="Galactose-binding domain-like"/>
    <property type="match status" value="1"/>
</dbReference>
<evidence type="ECO:0000256" key="3">
    <source>
        <dbReference type="SAM" id="SignalP"/>
    </source>
</evidence>
<feature type="compositionally biased region" description="Basic and acidic residues" evidence="1">
    <location>
        <begin position="331"/>
        <end position="340"/>
    </location>
</feature>
<feature type="chain" id="PRO_5034947649" description="Transmembrane protein" evidence="3">
    <location>
        <begin position="20"/>
        <end position="340"/>
    </location>
</feature>
<feature type="transmembrane region" description="Helical" evidence="2">
    <location>
        <begin position="214"/>
        <end position="237"/>
    </location>
</feature>
<gene>
    <name evidence="4" type="ORF">MVEN_01923200</name>
</gene>
<keyword evidence="3" id="KW-0732">Signal</keyword>
<evidence type="ECO:0000256" key="2">
    <source>
        <dbReference type="SAM" id="Phobius"/>
    </source>
</evidence>
<comment type="caution">
    <text evidence="4">The sequence shown here is derived from an EMBL/GenBank/DDBJ whole genome shotgun (WGS) entry which is preliminary data.</text>
</comment>
<keyword evidence="5" id="KW-1185">Reference proteome</keyword>
<dbReference type="Proteomes" id="UP000620124">
    <property type="component" value="Unassembled WGS sequence"/>
</dbReference>
<dbReference type="OrthoDB" id="3245657at2759"/>